<sequence length="129" mass="14624">MVLHNPNKPTQAQPGLNIIRRLLDQEAKKEQLNAPRQNPSHQRVPACYLMVLTNSAVWSRSSQGTKRYNMFHWICNCQNPPSSATRLPKREMIKKGRSPSSLPFQTSANSIKQGQSISGYKHHKVSGEF</sequence>
<reference evidence="2" key="1">
    <citation type="journal article" date="2023" name="Mol. Ecol. Resour.">
        <title>Chromosome-level genome assembly of a triploid poplar Populus alba 'Berolinensis'.</title>
        <authorList>
            <person name="Chen S."/>
            <person name="Yu Y."/>
            <person name="Wang X."/>
            <person name="Wang S."/>
            <person name="Zhang T."/>
            <person name="Zhou Y."/>
            <person name="He R."/>
            <person name="Meng N."/>
            <person name="Wang Y."/>
            <person name="Liu W."/>
            <person name="Liu Z."/>
            <person name="Liu J."/>
            <person name="Guo Q."/>
            <person name="Huang H."/>
            <person name="Sederoff R.R."/>
            <person name="Wang G."/>
            <person name="Qu G."/>
            <person name="Chen S."/>
        </authorList>
    </citation>
    <scope>NUCLEOTIDE SEQUENCE</scope>
    <source>
        <strain evidence="2">SC-2020</strain>
    </source>
</reference>
<comment type="caution">
    <text evidence="2">The sequence shown here is derived from an EMBL/GenBank/DDBJ whole genome shotgun (WGS) entry which is preliminary data.</text>
</comment>
<evidence type="ECO:0000313" key="3">
    <source>
        <dbReference type="Proteomes" id="UP001164929"/>
    </source>
</evidence>
<dbReference type="EMBL" id="JAQIZT010000005">
    <property type="protein sequence ID" value="KAJ6997894.1"/>
    <property type="molecule type" value="Genomic_DNA"/>
</dbReference>
<protein>
    <submittedName>
        <fullName evidence="2">Uncharacterized protein</fullName>
    </submittedName>
</protein>
<feature type="compositionally biased region" description="Basic residues" evidence="1">
    <location>
        <begin position="120"/>
        <end position="129"/>
    </location>
</feature>
<keyword evidence="3" id="KW-1185">Reference proteome</keyword>
<organism evidence="2 3">
    <name type="scientific">Populus alba x Populus x berolinensis</name>
    <dbReference type="NCBI Taxonomy" id="444605"/>
    <lineage>
        <taxon>Eukaryota</taxon>
        <taxon>Viridiplantae</taxon>
        <taxon>Streptophyta</taxon>
        <taxon>Embryophyta</taxon>
        <taxon>Tracheophyta</taxon>
        <taxon>Spermatophyta</taxon>
        <taxon>Magnoliopsida</taxon>
        <taxon>eudicotyledons</taxon>
        <taxon>Gunneridae</taxon>
        <taxon>Pentapetalae</taxon>
        <taxon>rosids</taxon>
        <taxon>fabids</taxon>
        <taxon>Malpighiales</taxon>
        <taxon>Salicaceae</taxon>
        <taxon>Saliceae</taxon>
        <taxon>Populus</taxon>
    </lineage>
</organism>
<feature type="compositionally biased region" description="Polar residues" evidence="1">
    <location>
        <begin position="98"/>
        <end position="118"/>
    </location>
</feature>
<evidence type="ECO:0000313" key="2">
    <source>
        <dbReference type="EMBL" id="KAJ6997894.1"/>
    </source>
</evidence>
<gene>
    <name evidence="2" type="ORF">NC653_014201</name>
</gene>
<feature type="region of interest" description="Disordered" evidence="1">
    <location>
        <begin position="94"/>
        <end position="129"/>
    </location>
</feature>
<evidence type="ECO:0000256" key="1">
    <source>
        <dbReference type="SAM" id="MobiDB-lite"/>
    </source>
</evidence>
<accession>A0AAD6W4J2</accession>
<name>A0AAD6W4J2_9ROSI</name>
<dbReference type="Proteomes" id="UP001164929">
    <property type="component" value="Chromosome 5"/>
</dbReference>
<dbReference type="AlphaFoldDB" id="A0AAD6W4J2"/>
<proteinExistence type="predicted"/>